<feature type="compositionally biased region" description="Low complexity" evidence="1">
    <location>
        <begin position="315"/>
        <end position="330"/>
    </location>
</feature>
<dbReference type="OMA" id="MCYLSEQ"/>
<evidence type="ECO:0000256" key="1">
    <source>
        <dbReference type="SAM" id="MobiDB-lite"/>
    </source>
</evidence>
<feature type="region of interest" description="Disordered" evidence="1">
    <location>
        <begin position="305"/>
        <end position="331"/>
    </location>
</feature>
<dbReference type="GeneID" id="22586929"/>
<organism evidence="2 3">
    <name type="scientific">Paracoccidioides brasiliensis (strain Pb18)</name>
    <dbReference type="NCBI Taxonomy" id="502780"/>
    <lineage>
        <taxon>Eukaryota</taxon>
        <taxon>Fungi</taxon>
        <taxon>Dikarya</taxon>
        <taxon>Ascomycota</taxon>
        <taxon>Pezizomycotina</taxon>
        <taxon>Eurotiomycetes</taxon>
        <taxon>Eurotiomycetidae</taxon>
        <taxon>Onygenales</taxon>
        <taxon>Ajellomycetaceae</taxon>
        <taxon>Paracoccidioides</taxon>
    </lineage>
</organism>
<feature type="compositionally biased region" description="Polar residues" evidence="1">
    <location>
        <begin position="24"/>
        <end position="43"/>
    </location>
</feature>
<evidence type="ECO:0000313" key="2">
    <source>
        <dbReference type="EMBL" id="KGM92588.1"/>
    </source>
</evidence>
<proteinExistence type="predicted"/>
<dbReference type="AlphaFoldDB" id="A0A0A0HW09"/>
<accession>A0A0A0HW09</accession>
<feature type="compositionally biased region" description="Basic and acidic residues" evidence="1">
    <location>
        <begin position="247"/>
        <end position="256"/>
    </location>
</feature>
<dbReference type="STRING" id="502780.A0A0A0HW09"/>
<dbReference type="EMBL" id="KN275957">
    <property type="protein sequence ID" value="KGM92588.1"/>
    <property type="molecule type" value="Genomic_DNA"/>
</dbReference>
<dbReference type="InParanoid" id="A0A0A0HW09"/>
<keyword evidence="3" id="KW-1185">Reference proteome</keyword>
<name>A0A0A0HW09_PARBD</name>
<feature type="region of interest" description="Disordered" evidence="1">
    <location>
        <begin position="23"/>
        <end position="275"/>
    </location>
</feature>
<dbReference type="eggNOG" id="ENOG502SHAB">
    <property type="taxonomic scope" value="Eukaryota"/>
</dbReference>
<feature type="compositionally biased region" description="Polar residues" evidence="1">
    <location>
        <begin position="96"/>
        <end position="125"/>
    </location>
</feature>
<dbReference type="HOGENOM" id="CLU_011743_1_0_1"/>
<feature type="region of interest" description="Disordered" evidence="1">
    <location>
        <begin position="604"/>
        <end position="623"/>
    </location>
</feature>
<reference evidence="2 3" key="1">
    <citation type="journal article" date="2011" name="PLoS Genet.">
        <title>Comparative genomic analysis of human fungal pathogens causing paracoccidioidomycosis.</title>
        <authorList>
            <person name="Desjardins C.A."/>
            <person name="Champion M.D."/>
            <person name="Holder J.W."/>
            <person name="Muszewska A."/>
            <person name="Goldberg J."/>
            <person name="Bailao A.M."/>
            <person name="Brigido M.M."/>
            <person name="Ferreira M.E."/>
            <person name="Garcia A.M."/>
            <person name="Grynberg M."/>
            <person name="Gujja S."/>
            <person name="Heiman D.I."/>
            <person name="Henn M.R."/>
            <person name="Kodira C.D."/>
            <person name="Leon-Narvaez H."/>
            <person name="Longo L.V."/>
            <person name="Ma L.J."/>
            <person name="Malavazi I."/>
            <person name="Matsuo A.L."/>
            <person name="Morais F.V."/>
            <person name="Pereira M."/>
            <person name="Rodriguez-Brito S."/>
            <person name="Sakthikumar S."/>
            <person name="Salem-Izacc S.M."/>
            <person name="Sykes S.M."/>
            <person name="Teixeira M.M."/>
            <person name="Vallejo M.C."/>
            <person name="Walter M.E."/>
            <person name="Yandava C."/>
            <person name="Young S."/>
            <person name="Zeng Q."/>
            <person name="Zucker J."/>
            <person name="Felipe M.S."/>
            <person name="Goldman G.H."/>
            <person name="Haas B.J."/>
            <person name="McEwen J.G."/>
            <person name="Nino-Vega G."/>
            <person name="Puccia R."/>
            <person name="San-Blas G."/>
            <person name="Soares C.M."/>
            <person name="Birren B.W."/>
            <person name="Cuomo C.A."/>
        </authorList>
    </citation>
    <scope>NUCLEOTIDE SEQUENCE [LARGE SCALE GENOMIC DNA]</scope>
    <source>
        <strain evidence="2 3">Pb18</strain>
    </source>
</reference>
<gene>
    <name evidence="2" type="ORF">PADG_11032</name>
</gene>
<dbReference type="KEGG" id="pbn:PADG_11032"/>
<protein>
    <submittedName>
        <fullName evidence="2">Uncharacterized protein</fullName>
    </submittedName>
</protein>
<sequence>MADKNSPGSPRWNLLLRQLVEASSRPSNSFASDYNLPKTSAVNNPFPEAKDREPDVSTRLGQSSSDEYPTPRSSLPTPSRQFPQSQGPADEAKGSSLPQPIDSSTCSSMDKKQQINNLEDLGNSSPKRKFVPEPIETSSRSSRHRHPPSKSTGRVAPQLLETTSDRRRHQKVQGSNPRNLFENPPDNGAGGGETKVSPSPGNHMHSHINIPIRSGVSPSSSESPRRFSPQLIDTATRSVRQKCLARGRAEGHDRRQASPFLASQQKLSAPESTESRFSYANILRRQEAKKHSFLVPALSAIPSISSEGSEKSRTHSPPTSPSTLSNNSSNKYHKERRLLFESCDDRYSGYLRSLAERSVKQMLRDQALAAFPNEQVYHPVSHFAIGREDEDTTDDDDALEISLRNMTIDFLKFRRESTIDLGWELDEMRSHKEESEMRARQRMFDSGQSRFSAAAIAARQAAESEVIRAHITGHQGGVDVWQKRLGLDQMKSPPLLGGDIVFPLGISPQTTRCDVDHHPVPHHDDNCSDLVQREGLWNPEPNAHDSDEGGLWMGLCRRTGYAGRPPSSLPRAGIITPTSTMETTPFHFQSPNSLPIAKAITYTIPPDSPSRLPSTPPPSSPDLDNVDKLLILEQGIKREFNDAFVTQIYNYLSLGYPCLARDYDEELSKISRIPIEELRKDDRRANAKGYVGAPEGVGVGENEVVSGQCMRWTALRLYIHEWARQQPWMAMADRCHQANPSGMDAMDAWGAGARRGSWAI</sequence>
<feature type="compositionally biased region" description="Low complexity" evidence="1">
    <location>
        <begin position="70"/>
        <end position="80"/>
    </location>
</feature>
<dbReference type="OrthoDB" id="4716584at2759"/>
<evidence type="ECO:0000313" key="3">
    <source>
        <dbReference type="Proteomes" id="UP000001628"/>
    </source>
</evidence>
<dbReference type="Proteomes" id="UP000001628">
    <property type="component" value="Unassembled WGS sequence"/>
</dbReference>
<dbReference type="RefSeq" id="XP_010756641.1">
    <property type="nucleotide sequence ID" value="XM_010758339.1"/>
</dbReference>
<dbReference type="VEuPathDB" id="FungiDB:PADG_11032"/>
<feature type="compositionally biased region" description="Low complexity" evidence="1">
    <location>
        <begin position="213"/>
        <end position="229"/>
    </location>
</feature>
<feature type="compositionally biased region" description="Polar residues" evidence="1">
    <location>
        <begin position="261"/>
        <end position="275"/>
    </location>
</feature>